<protein>
    <submittedName>
        <fullName evidence="1">Uncharacterized protein</fullName>
    </submittedName>
</protein>
<dbReference type="EMBL" id="ATJN01000034">
    <property type="protein sequence ID" value="EPI52354.1"/>
    <property type="molecule type" value="Genomic_DNA"/>
</dbReference>
<dbReference type="Proteomes" id="UP000015779">
    <property type="component" value="Unassembled WGS sequence"/>
</dbReference>
<evidence type="ECO:0000313" key="2">
    <source>
        <dbReference type="Proteomes" id="UP000015779"/>
    </source>
</evidence>
<gene>
    <name evidence="1" type="ORF">HMPREF1577_00743</name>
</gene>
<comment type="caution">
    <text evidence="1">The sequence shown here is derived from an EMBL/GenBank/DDBJ whole genome shotgun (WGS) entry which is preliminary data.</text>
</comment>
<accession>T2PKK3</accession>
<sequence length="48" mass="5516">MLVNEEIGIDKTVVCLRSDLPERLKSRARRQFGALSHSRQKHCFCCAL</sequence>
<dbReference type="AlphaFoldDB" id="T2PKK3"/>
<dbReference type="HOGENOM" id="CLU_3153248_0_0_11"/>
<name>T2PKK3_9BIFI</name>
<proteinExistence type="predicted"/>
<organism evidence="1 2">
    <name type="scientific">Gardnerella pickettii JCP8017A</name>
    <dbReference type="NCBI Taxonomy" id="1261062"/>
    <lineage>
        <taxon>Bacteria</taxon>
        <taxon>Bacillati</taxon>
        <taxon>Actinomycetota</taxon>
        <taxon>Actinomycetes</taxon>
        <taxon>Bifidobacteriales</taxon>
        <taxon>Bifidobacteriaceae</taxon>
        <taxon>Gardnerella</taxon>
        <taxon>Gardnerella pickettii</taxon>
    </lineage>
</organism>
<evidence type="ECO:0000313" key="1">
    <source>
        <dbReference type="EMBL" id="EPI52354.1"/>
    </source>
</evidence>
<reference evidence="1 2" key="1">
    <citation type="submission" date="2013-06" db="EMBL/GenBank/DDBJ databases">
        <authorList>
            <person name="Weinstock G."/>
            <person name="Sodergren E."/>
            <person name="Lobos E.A."/>
            <person name="Fulton L."/>
            <person name="Fulton R."/>
            <person name="Courtney L."/>
            <person name="Fronick C."/>
            <person name="O'Laughlin M."/>
            <person name="Godfrey J."/>
            <person name="Wilson R.M."/>
            <person name="Miner T."/>
            <person name="Farmer C."/>
            <person name="Delehaunty K."/>
            <person name="Cordes M."/>
            <person name="Minx P."/>
            <person name="Tomlinson C."/>
            <person name="Chen J."/>
            <person name="Wollam A."/>
            <person name="Pepin K.H."/>
            <person name="Bhonagiri V."/>
            <person name="Zhang X."/>
            <person name="Warren W."/>
            <person name="Mitreva M."/>
            <person name="Mardis E.R."/>
            <person name="Wilson R.K."/>
        </authorList>
    </citation>
    <scope>NUCLEOTIDE SEQUENCE [LARGE SCALE GENOMIC DNA]</scope>
    <source>
        <strain evidence="1 2">JCP8017A</strain>
    </source>
</reference>